<name>A0ABY7WVG8_9LACO</name>
<gene>
    <name evidence="1" type="ORF">PQ472_04320</name>
</gene>
<accession>A0ABY7WVG8</accession>
<evidence type="ECO:0000313" key="2">
    <source>
        <dbReference type="Proteomes" id="UP001220377"/>
    </source>
</evidence>
<dbReference type="Proteomes" id="UP001220377">
    <property type="component" value="Chromosome"/>
</dbReference>
<sequence>MLDDRLLGMTFKLPRTGKTGSIVLYGITYHYELATAHSTGTTVEIVKVTPLTLYAVTAAEKLEW</sequence>
<keyword evidence="2" id="KW-1185">Reference proteome</keyword>
<reference evidence="1 2" key="1">
    <citation type="submission" date="2023-02" db="EMBL/GenBank/DDBJ databases">
        <title>Genome sequence of Lacticaseibacillus sp. KACC 23028.</title>
        <authorList>
            <person name="Kim S."/>
            <person name="Heo J."/>
            <person name="Kwon S.-W."/>
        </authorList>
    </citation>
    <scope>NUCLEOTIDE SEQUENCE [LARGE SCALE GENOMIC DNA]</scope>
    <source>
        <strain evidence="1 2">KACC 23028</strain>
    </source>
</reference>
<proteinExistence type="predicted"/>
<dbReference type="EMBL" id="CP117884">
    <property type="protein sequence ID" value="WDF83468.1"/>
    <property type="molecule type" value="Genomic_DNA"/>
</dbReference>
<evidence type="ECO:0000313" key="1">
    <source>
        <dbReference type="EMBL" id="WDF83468.1"/>
    </source>
</evidence>
<protein>
    <recommendedName>
        <fullName evidence="3">YolD-like protein</fullName>
    </recommendedName>
</protein>
<evidence type="ECO:0008006" key="3">
    <source>
        <dbReference type="Google" id="ProtNLM"/>
    </source>
</evidence>
<dbReference type="RefSeq" id="WP_274261657.1">
    <property type="nucleotide sequence ID" value="NZ_CP117884.1"/>
</dbReference>
<organism evidence="1 2">
    <name type="scientific">Lacticaseibacillus pabuli</name>
    <dbReference type="NCBI Taxonomy" id="3025672"/>
    <lineage>
        <taxon>Bacteria</taxon>
        <taxon>Bacillati</taxon>
        <taxon>Bacillota</taxon>
        <taxon>Bacilli</taxon>
        <taxon>Lactobacillales</taxon>
        <taxon>Lactobacillaceae</taxon>
        <taxon>Lacticaseibacillus</taxon>
    </lineage>
</organism>